<evidence type="ECO:0000313" key="1">
    <source>
        <dbReference type="Proteomes" id="UP000694888"/>
    </source>
</evidence>
<organism evidence="1 3">
    <name type="scientific">Aplysia californica</name>
    <name type="common">California sea hare</name>
    <dbReference type="NCBI Taxonomy" id="6500"/>
    <lineage>
        <taxon>Eukaryota</taxon>
        <taxon>Metazoa</taxon>
        <taxon>Spiralia</taxon>
        <taxon>Lophotrochozoa</taxon>
        <taxon>Mollusca</taxon>
        <taxon>Gastropoda</taxon>
        <taxon>Heterobranchia</taxon>
        <taxon>Euthyneura</taxon>
        <taxon>Tectipleura</taxon>
        <taxon>Aplysiida</taxon>
        <taxon>Aplysioidea</taxon>
        <taxon>Aplysiidae</taxon>
        <taxon>Aplysia</taxon>
    </lineage>
</organism>
<evidence type="ECO:0000313" key="3">
    <source>
        <dbReference type="RefSeq" id="XP_005099105.1"/>
    </source>
</evidence>
<dbReference type="PANTHER" id="PTHR46191:SF2">
    <property type="entry name" value="HALOACID DEHALOGENASE-LIKE HYDROLASE DOMAIN-CONTAINING PROTEIN 3"/>
    <property type="match status" value="1"/>
</dbReference>
<dbReference type="SUPFAM" id="SSF56784">
    <property type="entry name" value="HAD-like"/>
    <property type="match status" value="1"/>
</dbReference>
<dbReference type="NCBIfam" id="TIGR01549">
    <property type="entry name" value="HAD-SF-IA-v1"/>
    <property type="match status" value="1"/>
</dbReference>
<dbReference type="SFLD" id="SFLDG01129">
    <property type="entry name" value="C1.5:_HAD__Beta-PGM__Phosphata"/>
    <property type="match status" value="1"/>
</dbReference>
<dbReference type="InterPro" id="IPR051828">
    <property type="entry name" value="HAD-like_hydrolase_domain"/>
</dbReference>
<dbReference type="NCBIfam" id="TIGR02252">
    <property type="entry name" value="DREG-2"/>
    <property type="match status" value="1"/>
</dbReference>
<dbReference type="RefSeq" id="XP_005099104.1">
    <property type="nucleotide sequence ID" value="XM_005099047.3"/>
</dbReference>
<proteinExistence type="predicted"/>
<accession>A0ABM0JQE2</accession>
<sequence>MARQLLKLVTVDVTNTLIRVAGSPGRQYAYVARKYGVDIDETLLTGIFLKEYKSYTKKYPNFGVMDGMPANIWWSLLVKDCFRFVDSKIPEEMLDKISFDLYFHFTKPMAWDLLPGAVAALEDLSQYPVKLGVISNWDHRLYKVLMVLKLRQFFDFILPSYIIGYEKPNSIIFHQALEDGRCEPHEAVHFGDNIEKDFIGAKNVGMNAYLLASEGVKNDFLDQSLVVKTVQEFVDKIRPQLGERKADPV</sequence>
<dbReference type="InterPro" id="IPR044924">
    <property type="entry name" value="HAD-SF_hydro_IA_REG-2-like_cap"/>
</dbReference>
<dbReference type="RefSeq" id="XP_005099107.1">
    <property type="nucleotide sequence ID" value="XM_005099050.3"/>
</dbReference>
<dbReference type="Gene3D" id="3.40.50.1000">
    <property type="entry name" value="HAD superfamily/HAD-like"/>
    <property type="match status" value="1"/>
</dbReference>
<protein>
    <submittedName>
        <fullName evidence="2 3">Haloacid dehalogenase-like hydrolase domain-containing protein 3</fullName>
    </submittedName>
</protein>
<dbReference type="Proteomes" id="UP000694888">
    <property type="component" value="Unplaced"/>
</dbReference>
<name>A0ABM0JQE2_APLCA</name>
<dbReference type="Pfam" id="PF00702">
    <property type="entry name" value="Hydrolase"/>
    <property type="match status" value="1"/>
</dbReference>
<dbReference type="GeneID" id="101861439"/>
<dbReference type="SFLD" id="SFLDS00003">
    <property type="entry name" value="Haloacid_Dehalogenase"/>
    <property type="match status" value="1"/>
</dbReference>
<dbReference type="Gene3D" id="1.10.150.720">
    <property type="entry name" value="Haloacid dehalogenase-like hydrolase"/>
    <property type="match status" value="1"/>
</dbReference>
<dbReference type="RefSeq" id="XP_005099105.1">
    <property type="nucleotide sequence ID" value="XM_005099048.3"/>
</dbReference>
<evidence type="ECO:0000313" key="4">
    <source>
        <dbReference type="RefSeq" id="XP_005099107.1"/>
    </source>
</evidence>
<dbReference type="CDD" id="cd16415">
    <property type="entry name" value="HAD_dREG-2_like"/>
    <property type="match status" value="1"/>
</dbReference>
<dbReference type="PANTHER" id="PTHR46191">
    <property type="match status" value="1"/>
</dbReference>
<dbReference type="InterPro" id="IPR006439">
    <property type="entry name" value="HAD-SF_hydro_IA"/>
</dbReference>
<dbReference type="InterPro" id="IPR036412">
    <property type="entry name" value="HAD-like_sf"/>
</dbReference>
<keyword evidence="1" id="KW-1185">Reference proteome</keyword>
<dbReference type="InterPro" id="IPR011949">
    <property type="entry name" value="HAD-SF_hydro_IA_REG-2-like"/>
</dbReference>
<reference evidence="2 3" key="1">
    <citation type="submission" date="2025-05" db="UniProtKB">
        <authorList>
            <consortium name="RefSeq"/>
        </authorList>
    </citation>
    <scope>IDENTIFICATION</scope>
</reference>
<dbReference type="InterPro" id="IPR023214">
    <property type="entry name" value="HAD_sf"/>
</dbReference>
<evidence type="ECO:0000313" key="2">
    <source>
        <dbReference type="RefSeq" id="XP_005099104.1"/>
    </source>
</evidence>
<gene>
    <name evidence="2 3 4" type="primary">LOC101861439</name>
</gene>